<dbReference type="InterPro" id="IPR029052">
    <property type="entry name" value="Metallo-depent_PP-like"/>
</dbReference>
<dbReference type="Pfam" id="PF00149">
    <property type="entry name" value="Metallophos"/>
    <property type="match status" value="1"/>
</dbReference>
<dbReference type="GO" id="GO:0003993">
    <property type="term" value="F:acid phosphatase activity"/>
    <property type="evidence" value="ECO:0007669"/>
    <property type="project" value="InterPro"/>
</dbReference>
<evidence type="ECO:0000313" key="3">
    <source>
        <dbReference type="EMBL" id="MBR7747648.1"/>
    </source>
</evidence>
<dbReference type="InterPro" id="IPR039331">
    <property type="entry name" value="PAPs-like"/>
</dbReference>
<protein>
    <submittedName>
        <fullName evidence="3">Metallophosphoesterase</fullName>
    </submittedName>
</protein>
<dbReference type="PANTHER" id="PTHR22953:SF153">
    <property type="entry name" value="PURPLE ACID PHOSPHATASE"/>
    <property type="match status" value="1"/>
</dbReference>
<dbReference type="AlphaFoldDB" id="A0A941DHD0"/>
<feature type="domain" description="Calcineurin-like phosphoesterase" evidence="2">
    <location>
        <begin position="53"/>
        <end position="238"/>
    </location>
</feature>
<accession>A0A941DHD0</accession>
<organism evidence="3 4">
    <name type="scientific">Undibacterium baiyunense</name>
    <dbReference type="NCBI Taxonomy" id="2828731"/>
    <lineage>
        <taxon>Bacteria</taxon>
        <taxon>Pseudomonadati</taxon>
        <taxon>Pseudomonadota</taxon>
        <taxon>Betaproteobacteria</taxon>
        <taxon>Burkholderiales</taxon>
        <taxon>Oxalobacteraceae</taxon>
        <taxon>Undibacterium</taxon>
    </lineage>
</organism>
<sequence>MLNFVQFQFSNLSIRASSLHRNALFILSALIFHPTVDAQTKKNIPKKPNPITIYAAGDIADCRKQAASQTDAAQTAALIRAGIQQDKNAYVITLGDNTYPVGKAEEFNDCYDQTWGQFKQRTLPSPGNHDYGIPLASGYYNYFDELAGSNRRGYYKKTLGNWLIISLNSNIKHQAMQTQLTWLQSTLRENQASCILAFWHHPVYSSGGHGNNKVMQDAWKLLADAKADLVLTSHDHHYERFAPLDKNGVPDASNGIRSFVVGTGGAKLSPIFLVKDGSEVRQNDRHGVLKLALASNAYSWEFIAAESKQILDKGEATCHAIR</sequence>
<dbReference type="Proteomes" id="UP000680158">
    <property type="component" value="Unassembled WGS sequence"/>
</dbReference>
<dbReference type="RefSeq" id="WP_212685032.1">
    <property type="nucleotide sequence ID" value="NZ_JAGSPM010000008.1"/>
</dbReference>
<dbReference type="EMBL" id="JAGSPM010000008">
    <property type="protein sequence ID" value="MBR7747648.1"/>
    <property type="molecule type" value="Genomic_DNA"/>
</dbReference>
<dbReference type="SUPFAM" id="SSF56300">
    <property type="entry name" value="Metallo-dependent phosphatases"/>
    <property type="match status" value="1"/>
</dbReference>
<dbReference type="Gene3D" id="3.60.21.10">
    <property type="match status" value="1"/>
</dbReference>
<evidence type="ECO:0000313" key="4">
    <source>
        <dbReference type="Proteomes" id="UP000680158"/>
    </source>
</evidence>
<keyword evidence="4" id="KW-1185">Reference proteome</keyword>
<proteinExistence type="predicted"/>
<name>A0A941DHD0_9BURK</name>
<reference evidence="3 4" key="1">
    <citation type="submission" date="2021-04" db="EMBL/GenBank/DDBJ databases">
        <title>novel species isolated from subtropical streams in China.</title>
        <authorList>
            <person name="Lu H."/>
        </authorList>
    </citation>
    <scope>NUCLEOTIDE SEQUENCE [LARGE SCALE GENOMIC DNA]</scope>
    <source>
        <strain evidence="3 4">BYS107W</strain>
    </source>
</reference>
<keyword evidence="1" id="KW-0732">Signal</keyword>
<comment type="caution">
    <text evidence="3">The sequence shown here is derived from an EMBL/GenBank/DDBJ whole genome shotgun (WGS) entry which is preliminary data.</text>
</comment>
<gene>
    <name evidence="3" type="ORF">KDM92_13745</name>
</gene>
<evidence type="ECO:0000256" key="1">
    <source>
        <dbReference type="ARBA" id="ARBA00022729"/>
    </source>
</evidence>
<evidence type="ECO:0000259" key="2">
    <source>
        <dbReference type="Pfam" id="PF00149"/>
    </source>
</evidence>
<dbReference type="PANTHER" id="PTHR22953">
    <property type="entry name" value="ACID PHOSPHATASE RELATED"/>
    <property type="match status" value="1"/>
</dbReference>
<dbReference type="InterPro" id="IPR004843">
    <property type="entry name" value="Calcineurin-like_PHP"/>
</dbReference>